<proteinExistence type="predicted"/>
<organism evidence="1 2">
    <name type="scientific">Candidatus Collierbacteria bacterium CG22_combo_CG10-13_8_21_14_all_43_12</name>
    <dbReference type="NCBI Taxonomy" id="1974537"/>
    <lineage>
        <taxon>Bacteria</taxon>
        <taxon>Candidatus Collieribacteriota</taxon>
    </lineage>
</organism>
<dbReference type="Proteomes" id="UP000231136">
    <property type="component" value="Unassembled WGS sequence"/>
</dbReference>
<gene>
    <name evidence="1" type="ORF">COW83_00155</name>
</gene>
<dbReference type="EMBL" id="PCTR01000010">
    <property type="protein sequence ID" value="PIP86204.1"/>
    <property type="molecule type" value="Genomic_DNA"/>
</dbReference>
<accession>A0A2H0DVJ9</accession>
<evidence type="ECO:0000313" key="2">
    <source>
        <dbReference type="Proteomes" id="UP000231136"/>
    </source>
</evidence>
<comment type="caution">
    <text evidence="1">The sequence shown here is derived from an EMBL/GenBank/DDBJ whole genome shotgun (WGS) entry which is preliminary data.</text>
</comment>
<evidence type="ECO:0000313" key="1">
    <source>
        <dbReference type="EMBL" id="PIP86204.1"/>
    </source>
</evidence>
<reference evidence="1 2" key="1">
    <citation type="submission" date="2017-09" db="EMBL/GenBank/DDBJ databases">
        <title>Depth-based differentiation of microbial function through sediment-hosted aquifers and enrichment of novel symbionts in the deep terrestrial subsurface.</title>
        <authorList>
            <person name="Probst A.J."/>
            <person name="Ladd B."/>
            <person name="Jarett J.K."/>
            <person name="Geller-Mcgrath D.E."/>
            <person name="Sieber C.M."/>
            <person name="Emerson J.B."/>
            <person name="Anantharaman K."/>
            <person name="Thomas B.C."/>
            <person name="Malmstrom R."/>
            <person name="Stieglmeier M."/>
            <person name="Klingl A."/>
            <person name="Woyke T."/>
            <person name="Ryan C.M."/>
            <person name="Banfield J.F."/>
        </authorList>
    </citation>
    <scope>NUCLEOTIDE SEQUENCE [LARGE SCALE GENOMIC DNA]</scope>
    <source>
        <strain evidence="1">CG22_combo_CG10-13_8_21_14_all_43_12</strain>
    </source>
</reference>
<sequence length="145" mass="16577">MDMLTSDKILKTNTYKGGYVDELTYFVGYDLLAIRTIMKGNSRGCDIAIHKGVNYVIIFVLTEVSLPDMGFADYNTMQNGNRPSFFTPKSKDEVLEILSKHFRLVNKGRWKLVHSHTTHVGHVRSGTLLFRNVVRPKITKLNQRS</sequence>
<dbReference type="AlphaFoldDB" id="A0A2H0DVJ9"/>
<protein>
    <submittedName>
        <fullName evidence="1">Uncharacterized protein</fullName>
    </submittedName>
</protein>
<name>A0A2H0DVJ9_9BACT</name>